<dbReference type="InParanoid" id="I1S6K7"/>
<sequence>MDTMDKPVRFQPVLLQGSGFLQRSPGIQKDSIRCSMAQPYSPLASQSDAHELIMYSCGTAHLHFIDLAKDVVPNTSCLEWFQSRGEPFRDYAVTRQCAEMVP</sequence>
<evidence type="ECO:0000313" key="1">
    <source>
        <dbReference type="EMBL" id="CEF78000.1"/>
    </source>
</evidence>
<dbReference type="RefSeq" id="XP_011322514.1">
    <property type="nucleotide sequence ID" value="XM_011324212.1"/>
</dbReference>
<proteinExistence type="predicted"/>
<dbReference type="VEuPathDB" id="FungiDB:FGRAMPH1_01G12395"/>
<dbReference type="AlphaFoldDB" id="I1S6K7"/>
<reference evidence="2 3" key="2">
    <citation type="journal article" date="2010" name="Nature">
        <title>Comparative genomics reveals mobile pathogenicity chromosomes in Fusarium.</title>
        <authorList>
            <person name="Ma L.J."/>
            <person name="van der Does H.C."/>
            <person name="Borkovich K.A."/>
            <person name="Coleman J.J."/>
            <person name="Daboussi M.J."/>
            <person name="Di Pietro A."/>
            <person name="Dufresne M."/>
            <person name="Freitag M."/>
            <person name="Grabherr M."/>
            <person name="Henrissat B."/>
            <person name="Houterman P.M."/>
            <person name="Kang S."/>
            <person name="Shim W.B."/>
            <person name="Woloshuk C."/>
            <person name="Xie X."/>
            <person name="Xu J.R."/>
            <person name="Antoniw J."/>
            <person name="Baker S.E."/>
            <person name="Bluhm B.H."/>
            <person name="Breakspear A."/>
            <person name="Brown D.W."/>
            <person name="Butchko R.A."/>
            <person name="Chapman S."/>
            <person name="Coulson R."/>
            <person name="Coutinho P.M."/>
            <person name="Danchin E.G."/>
            <person name="Diener A."/>
            <person name="Gale L.R."/>
            <person name="Gardiner D.M."/>
            <person name="Goff S."/>
            <person name="Hammond-Kosack K.E."/>
            <person name="Hilburn K."/>
            <person name="Hua-Van A."/>
            <person name="Jonkers W."/>
            <person name="Kazan K."/>
            <person name="Kodira C.D."/>
            <person name="Koehrsen M."/>
            <person name="Kumar L."/>
            <person name="Lee Y.H."/>
            <person name="Li L."/>
            <person name="Manners J.M."/>
            <person name="Miranda-Saavedra D."/>
            <person name="Mukherjee M."/>
            <person name="Park G."/>
            <person name="Park J."/>
            <person name="Park S.Y."/>
            <person name="Proctor R.H."/>
            <person name="Regev A."/>
            <person name="Ruiz-Roldan M.C."/>
            <person name="Sain D."/>
            <person name="Sakthikumar S."/>
            <person name="Sykes S."/>
            <person name="Schwartz D.C."/>
            <person name="Turgeon B.G."/>
            <person name="Wapinski I."/>
            <person name="Yoder O."/>
            <person name="Young S."/>
            <person name="Zeng Q."/>
            <person name="Zhou S."/>
            <person name="Galagan J."/>
            <person name="Cuomo C.A."/>
            <person name="Kistler H.C."/>
            <person name="Rep M."/>
        </authorList>
    </citation>
    <scope>GENOME REANNOTATION</scope>
    <source>
        <strain evidence="3">ATCC MYA-4620 / CBS 123657 / FGSC 9075 / NRRL 31084 / PH-1</strain>
        <strain evidence="2">PH-1 / ATCC MYA-4620 / FGSC 9075 / NRRL 31084</strain>
    </source>
</reference>
<dbReference type="Proteomes" id="UP000070720">
    <property type="component" value="Chromosome 2"/>
</dbReference>
<dbReference type="KEGG" id="fgr:FGSG_12479"/>
<accession>A0A098DHS4</accession>
<name>I1S6K7_GIBZE</name>
<accession>I1S6K7</accession>
<evidence type="ECO:0000313" key="3">
    <source>
        <dbReference type="Proteomes" id="UP000070720"/>
    </source>
</evidence>
<reference evidence="2" key="4">
    <citation type="submission" date="2017-01" db="UniProtKB">
        <authorList>
            <consortium name="EnsemblFungi"/>
        </authorList>
    </citation>
    <scope>IDENTIFICATION</scope>
    <source>
        <strain evidence="2">PH-1 / ATCC MYA-4620 / FGSC 9075 / NRRL 31084</strain>
    </source>
</reference>
<reference evidence="1 3" key="3">
    <citation type="journal article" date="2015" name="BMC Genomics">
        <title>The completed genome sequence of the pathogenic ascomycete fungus Fusarium graminearum.</title>
        <authorList>
            <person name="King R."/>
            <person name="Urban M."/>
            <person name="Hammond-Kosack M.C."/>
            <person name="Hassani-Pak K."/>
            <person name="Hammond-Kosack K.E."/>
        </authorList>
    </citation>
    <scope>NUCLEOTIDE SEQUENCE [LARGE SCALE GENOMIC DNA]</scope>
    <source>
        <strain evidence="3">ATCC MYA-4620 / CBS 123657 / FGSC 9075 / NRRL 31084 / PH-1</strain>
        <strain evidence="1">PH-1</strain>
    </source>
</reference>
<organism evidence="1 3">
    <name type="scientific">Gibberella zeae (strain ATCC MYA-4620 / CBS 123657 / FGSC 9075 / NRRL 31084 / PH-1)</name>
    <name type="common">Wheat head blight fungus</name>
    <name type="synonym">Fusarium graminearum</name>
    <dbReference type="NCBI Taxonomy" id="229533"/>
    <lineage>
        <taxon>Eukaryota</taxon>
        <taxon>Fungi</taxon>
        <taxon>Dikarya</taxon>
        <taxon>Ascomycota</taxon>
        <taxon>Pezizomycotina</taxon>
        <taxon>Sordariomycetes</taxon>
        <taxon>Hypocreomycetidae</taxon>
        <taxon>Hypocreales</taxon>
        <taxon>Nectriaceae</taxon>
        <taxon>Fusarium</taxon>
    </lineage>
</organism>
<reference evidence="2 3" key="1">
    <citation type="journal article" date="2007" name="Science">
        <title>The Fusarium graminearum genome reveals a link between localized polymorphism and pathogen specialization.</title>
        <authorList>
            <person name="Cuomo C.A."/>
            <person name="Gueldener U."/>
            <person name="Xu J.-R."/>
            <person name="Trail F."/>
            <person name="Turgeon B.G."/>
            <person name="Di Pietro A."/>
            <person name="Walton J.D."/>
            <person name="Ma L.-J."/>
            <person name="Baker S.E."/>
            <person name="Rep M."/>
            <person name="Adam G."/>
            <person name="Antoniw J."/>
            <person name="Baldwin T."/>
            <person name="Calvo S.E."/>
            <person name="Chang Y.-L."/>
            <person name="DeCaprio D."/>
            <person name="Gale L.R."/>
            <person name="Gnerre S."/>
            <person name="Goswami R.S."/>
            <person name="Hammond-Kosack K."/>
            <person name="Harris L.J."/>
            <person name="Hilburn K."/>
            <person name="Kennell J.C."/>
            <person name="Kroken S."/>
            <person name="Magnuson J.K."/>
            <person name="Mannhaupt G."/>
            <person name="Mauceli E.W."/>
            <person name="Mewes H.-W."/>
            <person name="Mitterbauer R."/>
            <person name="Muehlbauer G."/>
            <person name="Muensterkoetter M."/>
            <person name="Nelson D."/>
            <person name="O'Donnell K."/>
            <person name="Ouellet T."/>
            <person name="Qi W."/>
            <person name="Quesneville H."/>
            <person name="Roncero M.I.G."/>
            <person name="Seong K.-Y."/>
            <person name="Tetko I.V."/>
            <person name="Urban M."/>
            <person name="Waalwijk C."/>
            <person name="Ward T.J."/>
            <person name="Yao J."/>
            <person name="Birren B.W."/>
            <person name="Kistler H.C."/>
        </authorList>
    </citation>
    <scope>NUCLEOTIDE SEQUENCE [LARGE SCALE GENOMIC DNA]</scope>
    <source>
        <strain evidence="3">ATCC MYA-4620 / CBS 123657 / FGSC 9075 / NRRL 31084 / PH-1</strain>
        <strain evidence="2">PH-1 / ATCC MYA-4620 / FGSC 9075 / NRRL 31084</strain>
    </source>
</reference>
<evidence type="ECO:0000313" key="2">
    <source>
        <dbReference type="EnsemblFungi" id="CEF78000"/>
    </source>
</evidence>
<dbReference type="EnsemblFungi" id="CEF78000">
    <property type="protein sequence ID" value="CEF78000"/>
    <property type="gene ID" value="FGRRES_12479"/>
</dbReference>
<dbReference type="EMBL" id="HG970333">
    <property type="protein sequence ID" value="CEF78000.1"/>
    <property type="molecule type" value="Genomic_DNA"/>
</dbReference>
<protein>
    <submittedName>
        <fullName evidence="1">Chromosome 2, complete genome</fullName>
    </submittedName>
</protein>
<dbReference type="HOGENOM" id="CLU_2277772_0_0_1"/>
<keyword evidence="3" id="KW-1185">Reference proteome</keyword>
<gene>
    <name evidence="1" type="ORF">FGRAMPH1_01T12395</name>
</gene>